<sequence>MRKLKRATSAAVVVAALAGTTAITAATPAAAADYKCTTSTKSVDDPSYSGPWADNWDFTVKVCAKRSGSTVYSYAKISWDGPAYGQVDDYTIFDSAYFKVQIKKSQSGTDPVKKSKNFYGIEDKLEDSDSNGNYNNSYTTGTISYKIGSGKGLGDGELHLDWDSDGGGDQKHLFSASPTV</sequence>
<evidence type="ECO:0000256" key="2">
    <source>
        <dbReference type="SAM" id="SignalP"/>
    </source>
</evidence>
<dbReference type="KEGG" id="saqu:EJC51_25745"/>
<evidence type="ECO:0000313" key="3">
    <source>
        <dbReference type="EMBL" id="AZP19174.1"/>
    </source>
</evidence>
<evidence type="ECO:0008006" key="5">
    <source>
        <dbReference type="Google" id="ProtNLM"/>
    </source>
</evidence>
<feature type="chain" id="PRO_5019376381" description="Secreted protein" evidence="2">
    <location>
        <begin position="32"/>
        <end position="180"/>
    </location>
</feature>
<keyword evidence="2" id="KW-0732">Signal</keyword>
<evidence type="ECO:0000313" key="4">
    <source>
        <dbReference type="Proteomes" id="UP000280197"/>
    </source>
</evidence>
<feature type="signal peptide" evidence="2">
    <location>
        <begin position="1"/>
        <end position="31"/>
    </location>
</feature>
<gene>
    <name evidence="3" type="ORF">EJC51_25745</name>
</gene>
<dbReference type="EMBL" id="CP034463">
    <property type="protein sequence ID" value="AZP19174.1"/>
    <property type="molecule type" value="Genomic_DNA"/>
</dbReference>
<proteinExistence type="predicted"/>
<dbReference type="AlphaFoldDB" id="A0A3S9I488"/>
<feature type="compositionally biased region" description="Basic and acidic residues" evidence="1">
    <location>
        <begin position="158"/>
        <end position="172"/>
    </location>
</feature>
<dbReference type="Proteomes" id="UP000280197">
    <property type="component" value="Chromosome"/>
</dbReference>
<organism evidence="3 4">
    <name type="scientific">Streptomyces aquilus</name>
    <dbReference type="NCBI Taxonomy" id="2548456"/>
    <lineage>
        <taxon>Bacteria</taxon>
        <taxon>Bacillati</taxon>
        <taxon>Actinomycetota</taxon>
        <taxon>Actinomycetes</taxon>
        <taxon>Kitasatosporales</taxon>
        <taxon>Streptomycetaceae</taxon>
        <taxon>Streptomyces</taxon>
    </lineage>
</organism>
<keyword evidence="4" id="KW-1185">Reference proteome</keyword>
<name>A0A3S9I488_9ACTN</name>
<reference evidence="3 4" key="1">
    <citation type="submission" date="2018-12" db="EMBL/GenBank/DDBJ databases">
        <authorList>
            <person name="Li K."/>
        </authorList>
    </citation>
    <scope>NUCLEOTIDE SEQUENCE [LARGE SCALE GENOMIC DNA]</scope>
    <source>
        <strain evidence="4">CR22</strain>
    </source>
</reference>
<accession>A0A3S9I488</accession>
<evidence type="ECO:0000256" key="1">
    <source>
        <dbReference type="SAM" id="MobiDB-lite"/>
    </source>
</evidence>
<protein>
    <recommendedName>
        <fullName evidence="5">Secreted protein</fullName>
    </recommendedName>
</protein>
<dbReference type="RefSeq" id="WP_126273250.1">
    <property type="nucleotide sequence ID" value="NZ_CP034463.1"/>
</dbReference>
<feature type="region of interest" description="Disordered" evidence="1">
    <location>
        <begin position="158"/>
        <end position="180"/>
    </location>
</feature>